<dbReference type="NCBIfam" id="TIGR00406">
    <property type="entry name" value="prmA"/>
    <property type="match status" value="1"/>
</dbReference>
<dbReference type="EMBL" id="QFFZ01000013">
    <property type="protein sequence ID" value="TEB11527.1"/>
    <property type="molecule type" value="Genomic_DNA"/>
</dbReference>
<feature type="binding site" evidence="6">
    <location>
        <position position="200"/>
    </location>
    <ligand>
        <name>S-adenosyl-L-methionine</name>
        <dbReference type="ChEBI" id="CHEBI:59789"/>
    </ligand>
</feature>
<feature type="binding site" evidence="6">
    <location>
        <position position="243"/>
    </location>
    <ligand>
        <name>S-adenosyl-L-methionine</name>
        <dbReference type="ChEBI" id="CHEBI:59789"/>
    </ligand>
</feature>
<evidence type="ECO:0000313" key="7">
    <source>
        <dbReference type="EMBL" id="TEB11527.1"/>
    </source>
</evidence>
<keyword evidence="5 6" id="KW-0949">S-adenosyl-L-methionine</keyword>
<evidence type="ECO:0000256" key="2">
    <source>
        <dbReference type="ARBA" id="ARBA00022490"/>
    </source>
</evidence>
<evidence type="ECO:0000256" key="1">
    <source>
        <dbReference type="ARBA" id="ARBA00009741"/>
    </source>
</evidence>
<keyword evidence="4 6" id="KW-0808">Transferase</keyword>
<keyword evidence="8" id="KW-1185">Reference proteome</keyword>
<dbReference type="AlphaFoldDB" id="A0A4Y7RTE4"/>
<comment type="catalytic activity">
    <reaction evidence="6">
        <text>L-lysyl-[protein] + 3 S-adenosyl-L-methionine = N(6),N(6),N(6)-trimethyl-L-lysyl-[protein] + 3 S-adenosyl-L-homocysteine + 3 H(+)</text>
        <dbReference type="Rhea" id="RHEA:54192"/>
        <dbReference type="Rhea" id="RHEA-COMP:9752"/>
        <dbReference type="Rhea" id="RHEA-COMP:13826"/>
        <dbReference type="ChEBI" id="CHEBI:15378"/>
        <dbReference type="ChEBI" id="CHEBI:29969"/>
        <dbReference type="ChEBI" id="CHEBI:57856"/>
        <dbReference type="ChEBI" id="CHEBI:59789"/>
        <dbReference type="ChEBI" id="CHEBI:61961"/>
    </reaction>
</comment>
<evidence type="ECO:0000256" key="4">
    <source>
        <dbReference type="ARBA" id="ARBA00022679"/>
    </source>
</evidence>
<dbReference type="CDD" id="cd02440">
    <property type="entry name" value="AdoMet_MTases"/>
    <property type="match status" value="1"/>
</dbReference>
<evidence type="ECO:0000256" key="5">
    <source>
        <dbReference type="ARBA" id="ARBA00022691"/>
    </source>
</evidence>
<comment type="subcellular location">
    <subcellularLocation>
        <location evidence="6">Cytoplasm</location>
    </subcellularLocation>
</comment>
<dbReference type="PANTHER" id="PTHR43648">
    <property type="entry name" value="ELECTRON TRANSFER FLAVOPROTEIN BETA SUBUNIT LYSINE METHYLTRANSFERASE"/>
    <property type="match status" value="1"/>
</dbReference>
<keyword evidence="7" id="KW-0687">Ribonucleoprotein</keyword>
<dbReference type="Proteomes" id="UP000297597">
    <property type="component" value="Unassembled WGS sequence"/>
</dbReference>
<dbReference type="SUPFAM" id="SSF53335">
    <property type="entry name" value="S-adenosyl-L-methionine-dependent methyltransferases"/>
    <property type="match status" value="1"/>
</dbReference>
<dbReference type="GO" id="GO:0005737">
    <property type="term" value="C:cytoplasm"/>
    <property type="evidence" value="ECO:0007669"/>
    <property type="project" value="UniProtKB-SubCell"/>
</dbReference>
<gene>
    <name evidence="6 7" type="primary">prmA</name>
    <name evidence="7" type="ORF">Pmgp_01541</name>
</gene>
<protein>
    <recommendedName>
        <fullName evidence="6">Ribosomal protein L11 methyltransferase</fullName>
        <shortName evidence="6">L11 Mtase</shortName>
        <ecNumber evidence="6">2.1.1.-</ecNumber>
    </recommendedName>
</protein>
<dbReference type="GO" id="GO:0016279">
    <property type="term" value="F:protein-lysine N-methyltransferase activity"/>
    <property type="evidence" value="ECO:0007669"/>
    <property type="project" value="RHEA"/>
</dbReference>
<comment type="function">
    <text evidence="6">Methylates ribosomal protein L11.</text>
</comment>
<comment type="similarity">
    <text evidence="1 6">Belongs to the methyltransferase superfamily. PrmA family.</text>
</comment>
<evidence type="ECO:0000256" key="3">
    <source>
        <dbReference type="ARBA" id="ARBA00022603"/>
    </source>
</evidence>
<dbReference type="EC" id="2.1.1.-" evidence="6"/>
<evidence type="ECO:0000256" key="6">
    <source>
        <dbReference type="HAMAP-Rule" id="MF_00735"/>
    </source>
</evidence>
<proteinExistence type="inferred from homology"/>
<dbReference type="Pfam" id="PF06325">
    <property type="entry name" value="PrmA"/>
    <property type="match status" value="1"/>
</dbReference>
<keyword evidence="2 6" id="KW-0963">Cytoplasm</keyword>
<dbReference type="HAMAP" id="MF_00735">
    <property type="entry name" value="Methyltr_PrmA"/>
    <property type="match status" value="1"/>
</dbReference>
<reference evidence="7 8" key="1">
    <citation type="journal article" date="2018" name="Environ. Microbiol.">
        <title>Novel energy conservation strategies and behaviour of Pelotomaculum schinkii driving syntrophic propionate catabolism.</title>
        <authorList>
            <person name="Hidalgo-Ahumada C.A.P."/>
            <person name="Nobu M.K."/>
            <person name="Narihiro T."/>
            <person name="Tamaki H."/>
            <person name="Liu W.T."/>
            <person name="Kamagata Y."/>
            <person name="Stams A.J.M."/>
            <person name="Imachi H."/>
            <person name="Sousa D.Z."/>
        </authorList>
    </citation>
    <scope>NUCLEOTIDE SEQUENCE [LARGE SCALE GENOMIC DNA]</scope>
    <source>
        <strain evidence="7 8">MGP</strain>
    </source>
</reference>
<evidence type="ECO:0000313" key="8">
    <source>
        <dbReference type="Proteomes" id="UP000297597"/>
    </source>
</evidence>
<organism evidence="7 8">
    <name type="scientific">Pelotomaculum propionicicum</name>
    <dbReference type="NCBI Taxonomy" id="258475"/>
    <lineage>
        <taxon>Bacteria</taxon>
        <taxon>Bacillati</taxon>
        <taxon>Bacillota</taxon>
        <taxon>Clostridia</taxon>
        <taxon>Eubacteriales</taxon>
        <taxon>Desulfotomaculaceae</taxon>
        <taxon>Pelotomaculum</taxon>
    </lineage>
</organism>
<keyword evidence="3 6" id="KW-0489">Methyltransferase</keyword>
<comment type="caution">
    <text evidence="7">The sequence shown here is derived from an EMBL/GenBank/DDBJ whole genome shotgun (WGS) entry which is preliminary data.</text>
</comment>
<feature type="binding site" evidence="6">
    <location>
        <position position="157"/>
    </location>
    <ligand>
        <name>S-adenosyl-L-methionine</name>
        <dbReference type="ChEBI" id="CHEBI:59789"/>
    </ligand>
</feature>
<dbReference type="PANTHER" id="PTHR43648:SF1">
    <property type="entry name" value="ELECTRON TRANSFER FLAVOPROTEIN BETA SUBUNIT LYSINE METHYLTRANSFERASE"/>
    <property type="match status" value="1"/>
</dbReference>
<dbReference type="GO" id="GO:0005840">
    <property type="term" value="C:ribosome"/>
    <property type="evidence" value="ECO:0007669"/>
    <property type="project" value="UniProtKB-KW"/>
</dbReference>
<dbReference type="Gene3D" id="3.40.50.150">
    <property type="entry name" value="Vaccinia Virus protein VP39"/>
    <property type="match status" value="1"/>
</dbReference>
<dbReference type="InterPro" id="IPR050078">
    <property type="entry name" value="Ribosomal_L11_MeTrfase_PrmA"/>
</dbReference>
<feature type="binding site" evidence="6">
    <location>
        <position position="178"/>
    </location>
    <ligand>
        <name>S-adenosyl-L-methionine</name>
        <dbReference type="ChEBI" id="CHEBI:59789"/>
    </ligand>
</feature>
<dbReference type="InterPro" id="IPR004498">
    <property type="entry name" value="Ribosomal_PrmA_MeTrfase"/>
</dbReference>
<sequence length="309" mass="32598">MVKWLEISVRTPVEGVERVSEILLEIGTGGVAIEDPAVILEYAARTQPEEWGVPEPAADGLPLVKGYLPLEEGLVRRVAELVESLDLLALSPAPEVSTREVMDEDWSNSWKAYYKPVQVGRRLVVKPSWEEYHARGWELVIEIDPGMAFGCGTHATTSLCLGLLEKYIRPGMTVYDIGTGSGILAVAAALLGAGQVTAVDIDPVACRTAGENIERNGVADRVGVVQGDLMNLLGAGADLIVANIIASVITGLAPQAAGALAPGGIFVASGIIRERAEEVVAAFTGAGLTVEEQLAEGPWVALAGKKQEL</sequence>
<dbReference type="GO" id="GO:0032259">
    <property type="term" value="P:methylation"/>
    <property type="evidence" value="ECO:0007669"/>
    <property type="project" value="UniProtKB-KW"/>
</dbReference>
<dbReference type="PIRSF" id="PIRSF000401">
    <property type="entry name" value="RPL11_MTase"/>
    <property type="match status" value="1"/>
</dbReference>
<accession>A0A4Y7RTE4</accession>
<name>A0A4Y7RTE4_9FIRM</name>
<keyword evidence="7" id="KW-0689">Ribosomal protein</keyword>
<dbReference type="InterPro" id="IPR029063">
    <property type="entry name" value="SAM-dependent_MTases_sf"/>
</dbReference>